<accession>A2SJ31</accession>
<keyword evidence="3" id="KW-1185">Reference proteome</keyword>
<evidence type="ECO:0000313" key="3">
    <source>
        <dbReference type="Proteomes" id="UP000000366"/>
    </source>
</evidence>
<dbReference type="Pfam" id="PF20123">
    <property type="entry name" value="DUF6513"/>
    <property type="match status" value="1"/>
</dbReference>
<dbReference type="STRING" id="420662.Mpe_A2616"/>
<dbReference type="eggNOG" id="COG0294">
    <property type="taxonomic scope" value="Bacteria"/>
</dbReference>
<dbReference type="Gene3D" id="3.20.20.20">
    <property type="entry name" value="Dihydropteroate synthase-like"/>
    <property type="match status" value="1"/>
</dbReference>
<protein>
    <submittedName>
        <fullName evidence="2">Pterin-binding domain protein</fullName>
    </submittedName>
</protein>
<evidence type="ECO:0000259" key="1">
    <source>
        <dbReference type="PROSITE" id="PS50972"/>
    </source>
</evidence>
<dbReference type="InterPro" id="IPR011005">
    <property type="entry name" value="Dihydropteroate_synth-like_sf"/>
</dbReference>
<dbReference type="KEGG" id="mpt:Mpe_A2616"/>
<dbReference type="SUPFAM" id="SSF51717">
    <property type="entry name" value="Dihydropteroate synthetase-like"/>
    <property type="match status" value="1"/>
</dbReference>
<dbReference type="HOGENOM" id="CLU_041129_0_0_4"/>
<dbReference type="EMBL" id="CP000555">
    <property type="protein sequence ID" value="ABM95570.1"/>
    <property type="molecule type" value="Genomic_DNA"/>
</dbReference>
<sequence length="479" mass="52200">MEHIVFLTGRLAQPSLERVLAGIEPPAFTYEVREIGLQVAALMTTDMVRRRVAAPLTSVDAEGRPRRVDRLLVPGRCRGDVDALGAHYGVPVQRGPEELKDLPRFFNRAAKPIDLSEHQVAIFAEIVDAPRLTVAAIVERARALVADGADVIDLGCLPATPFDHLEDSVKALKAEGWNVSVDSMSADELLRGGRAGADYLLSLKLETLWIADEVASVPVLIASDQADMATLHEAIETMERRGKAYLADPILDPIPFGFTASIVRYHALRQRYPEAPIMMGVGNVTELTEADTSGINALLFGLCAELDVAAVLTTQVSQHARRAVAEADLARRIMHAATRHNTLPKGMSDGLMTTHARHPFPDTPAEIAATAAQVRDPNFRVQISPEGLHVYNRDGVRLAQDAFALWPQLGLEDDAAHAFYMGVELARAETAWRLGKRYVQDQPLDWGVAVPRRADDLDAWCAPGTTMTHGGKKPPPATE</sequence>
<dbReference type="AlphaFoldDB" id="A2SJ31"/>
<organism evidence="2 3">
    <name type="scientific">Methylibium petroleiphilum (strain ATCC BAA-1232 / LMG 22953 / PM1)</name>
    <dbReference type="NCBI Taxonomy" id="420662"/>
    <lineage>
        <taxon>Bacteria</taxon>
        <taxon>Pseudomonadati</taxon>
        <taxon>Pseudomonadota</taxon>
        <taxon>Betaproteobacteria</taxon>
        <taxon>Burkholderiales</taxon>
        <taxon>Sphaerotilaceae</taxon>
        <taxon>Methylibium</taxon>
    </lineage>
</organism>
<reference evidence="2 3" key="1">
    <citation type="journal article" date="2007" name="J. Bacteriol.">
        <title>Whole-genome analysis of the methyl tert-butyl ether-degrading beta-proteobacterium Methylibium petroleiphilum PM1.</title>
        <authorList>
            <person name="Kane S.R."/>
            <person name="Chakicherla A.Y."/>
            <person name="Chain P.S.G."/>
            <person name="Schmidt R."/>
            <person name="Shin M.W."/>
            <person name="Legler T.C."/>
            <person name="Scow K.M."/>
            <person name="Larimer F.W."/>
            <person name="Lucas S.M."/>
            <person name="Richardson P.M."/>
            <person name="Hristova K.R."/>
        </authorList>
    </citation>
    <scope>NUCLEOTIDE SEQUENCE [LARGE SCALE GENOMIC DNA]</scope>
    <source>
        <strain evidence="3">ATCC BAA-1232 / LMG 22953 / PM1</strain>
    </source>
</reference>
<proteinExistence type="predicted"/>
<dbReference type="GO" id="GO:0042558">
    <property type="term" value="P:pteridine-containing compound metabolic process"/>
    <property type="evidence" value="ECO:0007669"/>
    <property type="project" value="InterPro"/>
</dbReference>
<dbReference type="PROSITE" id="PS50972">
    <property type="entry name" value="PTERIN_BINDING"/>
    <property type="match status" value="1"/>
</dbReference>
<feature type="domain" description="Pterin-binding" evidence="1">
    <location>
        <begin position="103"/>
        <end position="335"/>
    </location>
</feature>
<dbReference type="Proteomes" id="UP000000366">
    <property type="component" value="Chromosome"/>
</dbReference>
<gene>
    <name evidence="2" type="ordered locus">Mpe_A2616</name>
</gene>
<dbReference type="InterPro" id="IPR045406">
    <property type="entry name" value="DUF6513"/>
</dbReference>
<evidence type="ECO:0000313" key="2">
    <source>
        <dbReference type="EMBL" id="ABM95570.1"/>
    </source>
</evidence>
<dbReference type="InterPro" id="IPR000489">
    <property type="entry name" value="Pterin-binding_dom"/>
</dbReference>
<name>A2SJ31_METPP</name>
<dbReference type="RefSeq" id="WP_011830200.1">
    <property type="nucleotide sequence ID" value="NC_008825.1"/>
</dbReference>